<dbReference type="AlphaFoldDB" id="A0A068S5P8"/>
<comment type="caution">
    <text evidence="1">The sequence shown here is derived from an EMBL/GenBank/DDBJ whole genome shotgun (WGS) entry which is preliminary data.</text>
</comment>
<gene>
    <name evidence="1" type="ORF">LCOR_08617.1</name>
</gene>
<dbReference type="Proteomes" id="UP000027586">
    <property type="component" value="Unassembled WGS sequence"/>
</dbReference>
<protein>
    <recommendedName>
        <fullName evidence="3">F-box domain-containing protein</fullName>
    </recommendedName>
</protein>
<dbReference type="OrthoDB" id="10410095at2759"/>
<dbReference type="InterPro" id="IPR011990">
    <property type="entry name" value="TPR-like_helical_dom_sf"/>
</dbReference>
<name>A0A068S5P8_9FUNG</name>
<dbReference type="SUPFAM" id="SSF52047">
    <property type="entry name" value="RNI-like"/>
    <property type="match status" value="1"/>
</dbReference>
<evidence type="ECO:0008006" key="3">
    <source>
        <dbReference type="Google" id="ProtNLM"/>
    </source>
</evidence>
<evidence type="ECO:0000313" key="1">
    <source>
        <dbReference type="EMBL" id="CDH57708.1"/>
    </source>
</evidence>
<dbReference type="EMBL" id="CBTN010000048">
    <property type="protein sequence ID" value="CDH57708.1"/>
    <property type="molecule type" value="Genomic_DNA"/>
</dbReference>
<dbReference type="VEuPathDB" id="FungiDB:LCOR_08617.1"/>
<proteinExistence type="predicted"/>
<dbReference type="InterPro" id="IPR032675">
    <property type="entry name" value="LRR_dom_sf"/>
</dbReference>
<keyword evidence="2" id="KW-1185">Reference proteome</keyword>
<sequence length="675" mass="75650">MLPETGVPIAIGNTTRNQQLDQRSTNVHDCVQKLVSTLNSRSWLLADCVQVNAAMSDATAAISIAPTSSMGYLCAGALFSCYGYHASAIDIYDNGLQHVPASGDGYERLLSAKAASQETLNKHIDVFTMLPLEIVLSNIIPKIFGDQKEIHIGRGIYGYLDTCRTWRQRIAMANSLTFRIGPSPGYAPIRFSARDYGYLSDMAPYIKSFTVRGPQDGMADQLTRCMTFTALKTLHMDGKKQDGYASEYILIYTFAGVYSKPFNQFLTLLHALGASFTQLTVRYKYQYTRVTSYRLCDYLDRCPNLMALSIRRGHFESTPVSCQYPKLQKLDLIDCNLKMDDMHAILGSVPQLQLLSIMPTPDSSIFQTIQQSCPLLQQLFYPTHSSLCLPDISDIQGHQGLHAVTVKKPGTSHDIESIDIGPRIHFSTPCTVLEHATALGVTFKRLRQISYLSHGDDCYIPLIVRLVQHAPQLDSVQTVYGRSQAAVFHELMIPSHRHFSRIGLTANEAFQESEKQFIQHHLNLGQQSNLTEIRIDFEKHSLSDSWALLIPQLEQLRQLEVCCILPRVMNRVVLPFIPKIASGCPGLERFTLTAPSLPIDYSIISILSTHTNFKTIALHGTSLSGNAPLLASCLGQLQRLQVFHLTLYSLNAEIYKMLKDSAFQFVYNQRSRYPY</sequence>
<evidence type="ECO:0000313" key="2">
    <source>
        <dbReference type="Proteomes" id="UP000027586"/>
    </source>
</evidence>
<dbReference type="SUPFAM" id="SSF48452">
    <property type="entry name" value="TPR-like"/>
    <property type="match status" value="1"/>
</dbReference>
<reference evidence="1" key="1">
    <citation type="submission" date="2013-08" db="EMBL/GenBank/DDBJ databases">
        <title>Gene expansion shapes genome architecture in the human pathogen Lichtheimia corymbifera: an evolutionary genomics analysis in the ancient terrestrial Mucorales (Mucoromycotina).</title>
        <authorList>
            <person name="Schwartze V.U."/>
            <person name="Winter S."/>
            <person name="Shelest E."/>
            <person name="Marcet-Houben M."/>
            <person name="Horn F."/>
            <person name="Wehner S."/>
            <person name="Hoffmann K."/>
            <person name="Riege K."/>
            <person name="Sammeth M."/>
            <person name="Nowrousian M."/>
            <person name="Valiante V."/>
            <person name="Linde J."/>
            <person name="Jacobsen I.D."/>
            <person name="Marz M."/>
            <person name="Brakhage A.A."/>
            <person name="Gabaldon T."/>
            <person name="Bocker S."/>
            <person name="Voigt K."/>
        </authorList>
    </citation>
    <scope>NUCLEOTIDE SEQUENCE [LARGE SCALE GENOMIC DNA]</scope>
    <source>
        <strain evidence="1">FSU 9682</strain>
    </source>
</reference>
<accession>A0A068S5P8</accession>
<dbReference type="Gene3D" id="3.80.10.10">
    <property type="entry name" value="Ribonuclease Inhibitor"/>
    <property type="match status" value="2"/>
</dbReference>
<organism evidence="1 2">
    <name type="scientific">Lichtheimia corymbifera JMRC:FSU:9682</name>
    <dbReference type="NCBI Taxonomy" id="1263082"/>
    <lineage>
        <taxon>Eukaryota</taxon>
        <taxon>Fungi</taxon>
        <taxon>Fungi incertae sedis</taxon>
        <taxon>Mucoromycota</taxon>
        <taxon>Mucoromycotina</taxon>
        <taxon>Mucoromycetes</taxon>
        <taxon>Mucorales</taxon>
        <taxon>Lichtheimiaceae</taxon>
        <taxon>Lichtheimia</taxon>
    </lineage>
</organism>